<evidence type="ECO:0000256" key="2">
    <source>
        <dbReference type="ARBA" id="ARBA00022723"/>
    </source>
</evidence>
<dbReference type="InterPro" id="IPR012337">
    <property type="entry name" value="RNaseH-like_sf"/>
</dbReference>
<feature type="domain" description="DUF659" evidence="7">
    <location>
        <begin position="26"/>
        <end position="157"/>
    </location>
</feature>
<proteinExistence type="predicted"/>
<evidence type="ECO:0000313" key="8">
    <source>
        <dbReference type="EMBL" id="POM79823.1"/>
    </source>
</evidence>
<comment type="caution">
    <text evidence="8">The sequence shown here is derived from an EMBL/GenBank/DDBJ whole genome shotgun (WGS) entry which is preliminary data.</text>
</comment>
<dbReference type="PANTHER" id="PTHR46481">
    <property type="entry name" value="ZINC FINGER BED DOMAIN-CONTAINING PROTEIN 4"/>
    <property type="match status" value="1"/>
</dbReference>
<evidence type="ECO:0000256" key="6">
    <source>
        <dbReference type="SAM" id="MobiDB-lite"/>
    </source>
</evidence>
<evidence type="ECO:0000256" key="3">
    <source>
        <dbReference type="ARBA" id="ARBA00022771"/>
    </source>
</evidence>
<dbReference type="AlphaFoldDB" id="A0A2P4YPT2"/>
<keyword evidence="9" id="KW-1185">Reference proteome</keyword>
<dbReference type="OrthoDB" id="121153at2759"/>
<evidence type="ECO:0000256" key="4">
    <source>
        <dbReference type="ARBA" id="ARBA00022833"/>
    </source>
</evidence>
<keyword evidence="5" id="KW-0539">Nucleus</keyword>
<dbReference type="Pfam" id="PF04937">
    <property type="entry name" value="DUF659"/>
    <property type="match status" value="1"/>
</dbReference>
<keyword evidence="2" id="KW-0479">Metal-binding</keyword>
<evidence type="ECO:0000256" key="5">
    <source>
        <dbReference type="ARBA" id="ARBA00023242"/>
    </source>
</evidence>
<evidence type="ECO:0000259" key="7">
    <source>
        <dbReference type="Pfam" id="PF04937"/>
    </source>
</evidence>
<feature type="region of interest" description="Disordered" evidence="6">
    <location>
        <begin position="198"/>
        <end position="257"/>
    </location>
</feature>
<reference evidence="8 9" key="1">
    <citation type="journal article" date="2017" name="Genome Biol. Evol.">
        <title>Phytophthora megakarya and P. palmivora, closely related causal agents of cacao black pod rot, underwent increases in genome sizes and gene numbers by different mechanisms.</title>
        <authorList>
            <person name="Ali S.S."/>
            <person name="Shao J."/>
            <person name="Lary D.J."/>
            <person name="Kronmiller B."/>
            <person name="Shen D."/>
            <person name="Strem M.D."/>
            <person name="Amoako-Attah I."/>
            <person name="Akrofi A.Y."/>
            <person name="Begoude B.A."/>
            <person name="Ten Hoopen G.M."/>
            <person name="Coulibaly K."/>
            <person name="Kebe B.I."/>
            <person name="Melnick R.L."/>
            <person name="Guiltinan M.J."/>
            <person name="Tyler B.M."/>
            <person name="Meinhardt L.W."/>
            <person name="Bailey B.A."/>
        </authorList>
    </citation>
    <scope>NUCLEOTIDE SEQUENCE [LARGE SCALE GENOMIC DNA]</scope>
    <source>
        <strain evidence="9">sbr112.9</strain>
    </source>
</reference>
<sequence>MVGIFNTPRTGATTNQKEVLVASTHLDDSYETEKEKIVSLLKKHPYVSLTSDGWSNPRREKIVNFVLVAPNMPPIFWTSIAPGSQSQTGKYIAQQVGKVIDDVESLIGKGKVASVTTDNAPNMVKAWEILENTRGVFCSGCGAHTLNLLLEDIKVIHSDRRNRLKTEKVRKLVFKYSNSEDNTSIPEVVFDGVTLKRKEGGNNSDDEGEPLAISDENDASSSSSDDEEESDGDRDGDTEANADNYVHTSYDYPYSQE</sequence>
<dbReference type="GO" id="GO:0008270">
    <property type="term" value="F:zinc ion binding"/>
    <property type="evidence" value="ECO:0007669"/>
    <property type="project" value="UniProtKB-KW"/>
</dbReference>
<dbReference type="SUPFAM" id="SSF53098">
    <property type="entry name" value="Ribonuclease H-like"/>
    <property type="match status" value="1"/>
</dbReference>
<feature type="compositionally biased region" description="Acidic residues" evidence="6">
    <location>
        <begin position="224"/>
        <end position="240"/>
    </location>
</feature>
<gene>
    <name evidence="8" type="ORF">PHPALM_2419</name>
</gene>
<dbReference type="Proteomes" id="UP000237271">
    <property type="component" value="Unassembled WGS sequence"/>
</dbReference>
<dbReference type="GO" id="GO:0005634">
    <property type="term" value="C:nucleus"/>
    <property type="evidence" value="ECO:0007669"/>
    <property type="project" value="UniProtKB-SubCell"/>
</dbReference>
<keyword evidence="3" id="KW-0863">Zinc-finger</keyword>
<dbReference type="InterPro" id="IPR007021">
    <property type="entry name" value="DUF659"/>
</dbReference>
<evidence type="ECO:0000313" key="9">
    <source>
        <dbReference type="Proteomes" id="UP000237271"/>
    </source>
</evidence>
<accession>A0A2P4YPT2</accession>
<dbReference type="EMBL" id="NCKW01000984">
    <property type="protein sequence ID" value="POM79823.1"/>
    <property type="molecule type" value="Genomic_DNA"/>
</dbReference>
<name>A0A2P4YPT2_9STRA</name>
<organism evidence="8 9">
    <name type="scientific">Phytophthora palmivora</name>
    <dbReference type="NCBI Taxonomy" id="4796"/>
    <lineage>
        <taxon>Eukaryota</taxon>
        <taxon>Sar</taxon>
        <taxon>Stramenopiles</taxon>
        <taxon>Oomycota</taxon>
        <taxon>Peronosporomycetes</taxon>
        <taxon>Peronosporales</taxon>
        <taxon>Peronosporaceae</taxon>
        <taxon>Phytophthora</taxon>
    </lineage>
</organism>
<keyword evidence="4" id="KW-0862">Zinc</keyword>
<evidence type="ECO:0000256" key="1">
    <source>
        <dbReference type="ARBA" id="ARBA00004123"/>
    </source>
</evidence>
<comment type="subcellular location">
    <subcellularLocation>
        <location evidence="1">Nucleus</location>
    </subcellularLocation>
</comment>
<protein>
    <recommendedName>
        <fullName evidence="7">DUF659 domain-containing protein</fullName>
    </recommendedName>
</protein>
<dbReference type="PANTHER" id="PTHR46481:SF10">
    <property type="entry name" value="ZINC FINGER BED DOMAIN-CONTAINING PROTEIN 39"/>
    <property type="match status" value="1"/>
</dbReference>
<dbReference type="InterPro" id="IPR052035">
    <property type="entry name" value="ZnF_BED_domain_contain"/>
</dbReference>